<protein>
    <submittedName>
        <fullName evidence="1">Uncharacterized protein</fullName>
    </submittedName>
</protein>
<accession>A0A2J0MK81</accession>
<reference evidence="2" key="1">
    <citation type="submission" date="2017-09" db="EMBL/GenBank/DDBJ databases">
        <title>Depth-based differentiation of microbial function through sediment-hosted aquifers and enrichment of novel symbionts in the deep terrestrial subsurface.</title>
        <authorList>
            <person name="Probst A.J."/>
            <person name="Ladd B."/>
            <person name="Jarett J.K."/>
            <person name="Geller-Mcgrath D.E."/>
            <person name="Sieber C.M.K."/>
            <person name="Emerson J.B."/>
            <person name="Anantharaman K."/>
            <person name="Thomas B.C."/>
            <person name="Malmstrom R."/>
            <person name="Stieglmeier M."/>
            <person name="Klingl A."/>
            <person name="Woyke T."/>
            <person name="Ryan C.M."/>
            <person name="Banfield J.F."/>
        </authorList>
    </citation>
    <scope>NUCLEOTIDE SEQUENCE [LARGE SCALE GENOMIC DNA]</scope>
</reference>
<comment type="caution">
    <text evidence="1">The sequence shown here is derived from an EMBL/GenBank/DDBJ whole genome shotgun (WGS) entry which is preliminary data.</text>
</comment>
<evidence type="ECO:0000313" key="1">
    <source>
        <dbReference type="EMBL" id="PIZ87621.1"/>
    </source>
</evidence>
<organism evidence="1 2">
    <name type="scientific">Candidatus Nomurabacteria bacterium CG_4_10_14_0_2_um_filter_30_12</name>
    <dbReference type="NCBI Taxonomy" id="1974727"/>
    <lineage>
        <taxon>Bacteria</taxon>
        <taxon>Candidatus Nomuraibacteriota</taxon>
    </lineage>
</organism>
<name>A0A2J0MK81_9BACT</name>
<dbReference type="Proteomes" id="UP000228547">
    <property type="component" value="Unassembled WGS sequence"/>
</dbReference>
<proteinExistence type="predicted"/>
<gene>
    <name evidence="1" type="ORF">COX93_00480</name>
</gene>
<dbReference type="EMBL" id="PFOY01000009">
    <property type="protein sequence ID" value="PIZ87621.1"/>
    <property type="molecule type" value="Genomic_DNA"/>
</dbReference>
<sequence length="60" mass="7090">MEISELAKNYRADWKEELWESENIEEYGLNEFIGGKADAYEDCLELIKKYTHKSKSTIKT</sequence>
<evidence type="ECO:0000313" key="2">
    <source>
        <dbReference type="Proteomes" id="UP000228547"/>
    </source>
</evidence>
<dbReference type="AlphaFoldDB" id="A0A2J0MK81"/>